<dbReference type="GO" id="GO:0004140">
    <property type="term" value="F:dephospho-CoA kinase activity"/>
    <property type="evidence" value="ECO:0007669"/>
    <property type="project" value="UniProtKB-UniRule"/>
</dbReference>
<dbReference type="EMBL" id="JAKUML010000002">
    <property type="protein sequence ID" value="MCJ8145539.1"/>
    <property type="molecule type" value="Genomic_DNA"/>
</dbReference>
<dbReference type="GO" id="GO:0005737">
    <property type="term" value="C:cytoplasm"/>
    <property type="evidence" value="ECO:0007669"/>
    <property type="project" value="UniProtKB-SubCell"/>
</dbReference>
<evidence type="ECO:0000256" key="4">
    <source>
        <dbReference type="ARBA" id="ARBA00022993"/>
    </source>
</evidence>
<dbReference type="GO" id="GO:0005524">
    <property type="term" value="F:ATP binding"/>
    <property type="evidence" value="ECO:0007669"/>
    <property type="project" value="UniProtKB-UniRule"/>
</dbReference>
<gene>
    <name evidence="5 7" type="primary">coaE</name>
    <name evidence="7" type="ORF">MKI79_01185</name>
</gene>
<organism evidence="7 8">
    <name type="scientific">Acinetobacter sedimenti</name>
    <dbReference type="NCBI Taxonomy" id="2919922"/>
    <lineage>
        <taxon>Bacteria</taxon>
        <taxon>Pseudomonadati</taxon>
        <taxon>Pseudomonadota</taxon>
        <taxon>Gammaproteobacteria</taxon>
        <taxon>Moraxellales</taxon>
        <taxon>Moraxellaceae</taxon>
        <taxon>Acinetobacter</taxon>
    </lineage>
</organism>
<feature type="binding site" evidence="5">
    <location>
        <begin position="12"/>
        <end position="17"/>
    </location>
    <ligand>
        <name>ATP</name>
        <dbReference type="ChEBI" id="CHEBI:30616"/>
    </ligand>
</feature>
<dbReference type="Proteomes" id="UP001139701">
    <property type="component" value="Unassembled WGS sequence"/>
</dbReference>
<sequence>MTYIVGLTGGIGSGKSAASAWFEQQEILVVDADIVAREVVEVGQPALIEIQKHFGDWVLDEQGCLNRSALRDYIFKHPEARQQLEAITHPVIRNSIIQQLNQASSPYAILASPLLLETDQHLLCQRNLLIDVPVELQLVRASQRDDQSREQIKRIIAVQMPRLEKQKRAHDIVDNSGTLEDLYQQLQPLHKHYLQLATSI</sequence>
<dbReference type="Pfam" id="PF01121">
    <property type="entry name" value="CoaE"/>
    <property type="match status" value="1"/>
</dbReference>
<dbReference type="InterPro" id="IPR027417">
    <property type="entry name" value="P-loop_NTPase"/>
</dbReference>
<evidence type="ECO:0000313" key="7">
    <source>
        <dbReference type="EMBL" id="MCJ8145539.1"/>
    </source>
</evidence>
<accession>A0A9X2B7Z2</accession>
<evidence type="ECO:0000256" key="1">
    <source>
        <dbReference type="ARBA" id="ARBA00009018"/>
    </source>
</evidence>
<dbReference type="NCBIfam" id="TIGR00152">
    <property type="entry name" value="dephospho-CoA kinase"/>
    <property type="match status" value="1"/>
</dbReference>
<dbReference type="CDD" id="cd02022">
    <property type="entry name" value="DPCK"/>
    <property type="match status" value="1"/>
</dbReference>
<name>A0A9X2B7Z2_9GAMM</name>
<evidence type="ECO:0000256" key="6">
    <source>
        <dbReference type="NCBIfam" id="TIGR00152"/>
    </source>
</evidence>
<keyword evidence="4 5" id="KW-0173">Coenzyme A biosynthesis</keyword>
<comment type="subcellular location">
    <subcellularLocation>
        <location evidence="5">Cytoplasm</location>
    </subcellularLocation>
</comment>
<comment type="caution">
    <text evidence="7">The sequence shown here is derived from an EMBL/GenBank/DDBJ whole genome shotgun (WGS) entry which is preliminary data.</text>
</comment>
<dbReference type="GO" id="GO:0015937">
    <property type="term" value="P:coenzyme A biosynthetic process"/>
    <property type="evidence" value="ECO:0007669"/>
    <property type="project" value="UniProtKB-UniRule"/>
</dbReference>
<comment type="similarity">
    <text evidence="1 5">Belongs to the CoaE family.</text>
</comment>
<evidence type="ECO:0000256" key="3">
    <source>
        <dbReference type="ARBA" id="ARBA00022840"/>
    </source>
</evidence>
<keyword evidence="3 5" id="KW-0067">ATP-binding</keyword>
<comment type="function">
    <text evidence="5">Catalyzes the phosphorylation of the 3'-hydroxyl group of dephosphocoenzyme A to form coenzyme A.</text>
</comment>
<keyword evidence="2 5" id="KW-0547">Nucleotide-binding</keyword>
<dbReference type="Gene3D" id="3.40.50.300">
    <property type="entry name" value="P-loop containing nucleotide triphosphate hydrolases"/>
    <property type="match status" value="1"/>
</dbReference>
<dbReference type="HAMAP" id="MF_00376">
    <property type="entry name" value="Dephospho_CoA_kinase"/>
    <property type="match status" value="1"/>
</dbReference>
<dbReference type="RefSeq" id="WP_241570255.1">
    <property type="nucleotide sequence ID" value="NZ_JAKUML010000002.1"/>
</dbReference>
<proteinExistence type="inferred from homology"/>
<dbReference type="InterPro" id="IPR001977">
    <property type="entry name" value="Depp_CoAkinase"/>
</dbReference>
<dbReference type="AlphaFoldDB" id="A0A9X2B7Z2"/>
<comment type="pathway">
    <text evidence="5">Cofactor biosynthesis; coenzyme A biosynthesis; CoA from (R)-pantothenate: step 5/5.</text>
</comment>
<reference evidence="7" key="1">
    <citation type="submission" date="2022-02" db="EMBL/GenBank/DDBJ databases">
        <title>Acinetobacter A3.8 sp. nov., isolated from Sediment (Zhairuo Island).</title>
        <authorList>
            <person name="Zheng K."/>
        </authorList>
    </citation>
    <scope>NUCLEOTIDE SEQUENCE</scope>
    <source>
        <strain evidence="7">A3.8</strain>
    </source>
</reference>
<dbReference type="PROSITE" id="PS51219">
    <property type="entry name" value="DPCK"/>
    <property type="match status" value="1"/>
</dbReference>
<protein>
    <recommendedName>
        <fullName evidence="5 6">Dephospho-CoA kinase</fullName>
        <ecNumber evidence="5 6">2.7.1.24</ecNumber>
    </recommendedName>
    <alternativeName>
        <fullName evidence="5">Dephosphocoenzyme A kinase</fullName>
    </alternativeName>
</protein>
<comment type="catalytic activity">
    <reaction evidence="5">
        <text>3'-dephospho-CoA + ATP = ADP + CoA + H(+)</text>
        <dbReference type="Rhea" id="RHEA:18245"/>
        <dbReference type="ChEBI" id="CHEBI:15378"/>
        <dbReference type="ChEBI" id="CHEBI:30616"/>
        <dbReference type="ChEBI" id="CHEBI:57287"/>
        <dbReference type="ChEBI" id="CHEBI:57328"/>
        <dbReference type="ChEBI" id="CHEBI:456216"/>
        <dbReference type="EC" id="2.7.1.24"/>
    </reaction>
</comment>
<dbReference type="PANTHER" id="PTHR10695">
    <property type="entry name" value="DEPHOSPHO-COA KINASE-RELATED"/>
    <property type="match status" value="1"/>
</dbReference>
<keyword evidence="5 7" id="KW-0418">Kinase</keyword>
<keyword evidence="5" id="KW-0963">Cytoplasm</keyword>
<evidence type="ECO:0000256" key="2">
    <source>
        <dbReference type="ARBA" id="ARBA00022741"/>
    </source>
</evidence>
<keyword evidence="8" id="KW-1185">Reference proteome</keyword>
<keyword evidence="5 7" id="KW-0808">Transferase</keyword>
<evidence type="ECO:0000256" key="5">
    <source>
        <dbReference type="HAMAP-Rule" id="MF_00376"/>
    </source>
</evidence>
<dbReference type="EC" id="2.7.1.24" evidence="5 6"/>
<dbReference type="PANTHER" id="PTHR10695:SF46">
    <property type="entry name" value="BIFUNCTIONAL COENZYME A SYNTHASE-RELATED"/>
    <property type="match status" value="1"/>
</dbReference>
<dbReference type="SUPFAM" id="SSF52540">
    <property type="entry name" value="P-loop containing nucleoside triphosphate hydrolases"/>
    <property type="match status" value="1"/>
</dbReference>
<evidence type="ECO:0000313" key="8">
    <source>
        <dbReference type="Proteomes" id="UP001139701"/>
    </source>
</evidence>